<evidence type="ECO:0000313" key="12">
    <source>
        <dbReference type="RefSeq" id="XP_027115769.1"/>
    </source>
</evidence>
<keyword evidence="2" id="KW-0813">Transport</keyword>
<dbReference type="PANTHER" id="PTHR46480">
    <property type="entry name" value="F20B24.22"/>
    <property type="match status" value="1"/>
</dbReference>
<keyword evidence="3" id="KW-1003">Cell membrane</keyword>
<evidence type="ECO:0000256" key="9">
    <source>
        <dbReference type="ARBA" id="ARBA00023303"/>
    </source>
</evidence>
<comment type="subcellular location">
    <subcellularLocation>
        <location evidence="1">Cell membrane</location>
        <topology evidence="1">Multi-pass membrane protein</topology>
    </subcellularLocation>
</comment>
<keyword evidence="6 10" id="KW-1133">Transmembrane helix</keyword>
<gene>
    <name evidence="12" type="primary">LOC113733792</name>
</gene>
<accession>A0A6P6WK00</accession>
<sequence length="221" mass="25397">MSSDSQVRNIEISLQNLIKSWNRRQKRRIFVKNGEKQEVSRSSWRAHLSNFLESTYLRIFTIFLLVIDLILTSLELSSSFLSCPKKKNFEAEEVWFHWVGIAILSLLCVKSLALFVGLGRSFILRPGYVLDCIVVMVALILEAFLERKGGGLVVVVSLWRVLRVVESAFELSDEAIEAQIELIVCQFEALKHENARLMDIIVEKDMIIEKLEEEIDKSKHG</sequence>
<dbReference type="GO" id="GO:0030171">
    <property type="term" value="F:voltage-gated proton channel activity"/>
    <property type="evidence" value="ECO:0007669"/>
    <property type="project" value="InterPro"/>
</dbReference>
<evidence type="ECO:0000256" key="4">
    <source>
        <dbReference type="ARBA" id="ARBA00022692"/>
    </source>
</evidence>
<evidence type="ECO:0000256" key="7">
    <source>
        <dbReference type="ARBA" id="ARBA00023065"/>
    </source>
</evidence>
<organism evidence="11 12">
    <name type="scientific">Coffea arabica</name>
    <name type="common">Arabian coffee</name>
    <dbReference type="NCBI Taxonomy" id="13443"/>
    <lineage>
        <taxon>Eukaryota</taxon>
        <taxon>Viridiplantae</taxon>
        <taxon>Streptophyta</taxon>
        <taxon>Embryophyta</taxon>
        <taxon>Tracheophyta</taxon>
        <taxon>Spermatophyta</taxon>
        <taxon>Magnoliopsida</taxon>
        <taxon>eudicotyledons</taxon>
        <taxon>Gunneridae</taxon>
        <taxon>Pentapetalae</taxon>
        <taxon>asterids</taxon>
        <taxon>lamiids</taxon>
        <taxon>Gentianales</taxon>
        <taxon>Rubiaceae</taxon>
        <taxon>Ixoroideae</taxon>
        <taxon>Gardenieae complex</taxon>
        <taxon>Bertiereae - Coffeeae clade</taxon>
        <taxon>Coffeeae</taxon>
        <taxon>Coffea</taxon>
    </lineage>
</organism>
<evidence type="ECO:0000256" key="2">
    <source>
        <dbReference type="ARBA" id="ARBA00022448"/>
    </source>
</evidence>
<evidence type="ECO:0000256" key="8">
    <source>
        <dbReference type="ARBA" id="ARBA00023136"/>
    </source>
</evidence>
<proteinExistence type="predicted"/>
<keyword evidence="11" id="KW-1185">Reference proteome</keyword>
<dbReference type="AlphaFoldDB" id="A0A6P6WK00"/>
<keyword evidence="9" id="KW-0407">Ion channel</keyword>
<dbReference type="GO" id="GO:0005886">
    <property type="term" value="C:plasma membrane"/>
    <property type="evidence" value="ECO:0007669"/>
    <property type="project" value="UniProtKB-SubCell"/>
</dbReference>
<reference evidence="11" key="1">
    <citation type="journal article" date="2025" name="Foods">
        <title>Unveiling the Microbial Signatures of Arabica Coffee Cherries: Insights into Ripeness Specific Diversity, Functional Traits, and Implications for Quality and Safety.</title>
        <authorList>
            <consortium name="RefSeq"/>
            <person name="Tenea G.N."/>
            <person name="Cifuentes V."/>
            <person name="Reyes P."/>
            <person name="Cevallos-Vallejos M."/>
        </authorList>
    </citation>
    <scope>NUCLEOTIDE SEQUENCE [LARGE SCALE GENOMIC DNA]</scope>
</reference>
<dbReference type="GO" id="GO:0034702">
    <property type="term" value="C:monoatomic ion channel complex"/>
    <property type="evidence" value="ECO:0007669"/>
    <property type="project" value="UniProtKB-KW"/>
</dbReference>
<evidence type="ECO:0000256" key="1">
    <source>
        <dbReference type="ARBA" id="ARBA00004651"/>
    </source>
</evidence>
<feature type="transmembrane region" description="Helical" evidence="10">
    <location>
        <begin position="55"/>
        <end position="74"/>
    </location>
</feature>
<dbReference type="PANTHER" id="PTHR46480:SF1">
    <property type="entry name" value="VOLTAGE-GATED HYDROGEN CHANNEL 1"/>
    <property type="match status" value="1"/>
</dbReference>
<dbReference type="Proteomes" id="UP001652660">
    <property type="component" value="Chromosome 3c"/>
</dbReference>
<evidence type="ECO:0000256" key="10">
    <source>
        <dbReference type="SAM" id="Phobius"/>
    </source>
</evidence>
<keyword evidence="7" id="KW-0406">Ion transport</keyword>
<evidence type="ECO:0000256" key="5">
    <source>
        <dbReference type="ARBA" id="ARBA00022882"/>
    </source>
</evidence>
<dbReference type="OrthoDB" id="427456at2759"/>
<keyword evidence="5" id="KW-0851">Voltage-gated channel</keyword>
<dbReference type="Gene3D" id="1.20.120.350">
    <property type="entry name" value="Voltage-gated potassium channels. Chain C"/>
    <property type="match status" value="1"/>
</dbReference>
<protein>
    <recommendedName>
        <fullName evidence="13">Voltage-gated hydrogen channel 1</fullName>
    </recommendedName>
</protein>
<dbReference type="RefSeq" id="XP_027115769.1">
    <property type="nucleotide sequence ID" value="XM_027259968.2"/>
</dbReference>
<evidence type="ECO:0000313" key="11">
    <source>
        <dbReference type="Proteomes" id="UP001652660"/>
    </source>
</evidence>
<reference evidence="12" key="2">
    <citation type="submission" date="2025-08" db="UniProtKB">
        <authorList>
            <consortium name="RefSeq"/>
        </authorList>
    </citation>
    <scope>IDENTIFICATION</scope>
    <source>
        <tissue evidence="12">Leaves</tissue>
    </source>
</reference>
<feature type="transmembrane region" description="Helical" evidence="10">
    <location>
        <begin position="128"/>
        <end position="145"/>
    </location>
</feature>
<evidence type="ECO:0008006" key="13">
    <source>
        <dbReference type="Google" id="ProtNLM"/>
    </source>
</evidence>
<keyword evidence="4 10" id="KW-0812">Transmembrane</keyword>
<feature type="transmembrane region" description="Helical" evidence="10">
    <location>
        <begin position="94"/>
        <end position="116"/>
    </location>
</feature>
<evidence type="ECO:0000256" key="3">
    <source>
        <dbReference type="ARBA" id="ARBA00022475"/>
    </source>
</evidence>
<dbReference type="InterPro" id="IPR031846">
    <property type="entry name" value="Hvcn1"/>
</dbReference>
<evidence type="ECO:0000256" key="6">
    <source>
        <dbReference type="ARBA" id="ARBA00022989"/>
    </source>
</evidence>
<dbReference type="GeneID" id="113733792"/>
<keyword evidence="8 10" id="KW-0472">Membrane</keyword>
<dbReference type="InterPro" id="IPR027359">
    <property type="entry name" value="Volt_channel_dom_sf"/>
</dbReference>
<name>A0A6P6WK00_COFAR</name>